<dbReference type="SMART" id="SM00028">
    <property type="entry name" value="TPR"/>
    <property type="match status" value="2"/>
</dbReference>
<dbReference type="InterPro" id="IPR027443">
    <property type="entry name" value="IPNS-like_sf"/>
</dbReference>
<dbReference type="Gene3D" id="1.25.40.10">
    <property type="entry name" value="Tetratricopeptide repeat domain"/>
    <property type="match status" value="1"/>
</dbReference>
<dbReference type="Gene3D" id="2.60.120.330">
    <property type="entry name" value="B-lactam Antibiotic, Isopenicillin N Synthase, Chain"/>
    <property type="match status" value="1"/>
</dbReference>
<dbReference type="InterPro" id="IPR011990">
    <property type="entry name" value="TPR-like_helical_dom_sf"/>
</dbReference>
<accession>A0ABV7RQQ9</accession>
<dbReference type="SUPFAM" id="SSF48452">
    <property type="entry name" value="TPR-like"/>
    <property type="match status" value="1"/>
</dbReference>
<dbReference type="Pfam" id="PF14559">
    <property type="entry name" value="TPR_19"/>
    <property type="match status" value="1"/>
</dbReference>
<feature type="domain" description="Aspartyl/asparaginy/proline hydroxylase" evidence="2">
    <location>
        <begin position="272"/>
        <end position="401"/>
    </location>
</feature>
<sequence>MPSDHPEHSPSLDALVARARTAQSGSATNAGWQQVLDIAPHHPEALYQLGWAALSGGNLPDAESYLQRAAAAAPNASIIHATLARVLKLRGHAEQAIAALDRAIATDPMAWGARFEKGEVLDSLGRKRAAAMAWAGALSTIPDAHAKLPEVQDLMTRALAAVRADRSQLGDHLRGRVDDLRTQADTSERRRFDHCLAMLEGRRSAVWPRPQTLAYPGLPAIPFFERDEFDWVPRIEEAFADTLHELRGVLTQDAPGFEPYVQTNAGEPANQFAALDHNLDWGAYFLWKHGHRIDAHCRQCPKTEAMLAAAPQVMIPDRAPVAFFSALKPRTHIPPHHGATNTRLTVHLPLIVPEHCALRVGDETRGWEPGKLLIFDDTFEHEAWNRSDALRVVLIFDVWHPMLSPLERELVTQLVQGMLDFYRNDADLGEL</sequence>
<reference evidence="4" key="1">
    <citation type="journal article" date="2019" name="Int. J. Syst. Evol. Microbiol.">
        <title>The Global Catalogue of Microorganisms (GCM) 10K type strain sequencing project: providing services to taxonomists for standard genome sequencing and annotation.</title>
        <authorList>
            <consortium name="The Broad Institute Genomics Platform"/>
            <consortium name="The Broad Institute Genome Sequencing Center for Infectious Disease"/>
            <person name="Wu L."/>
            <person name="Ma J."/>
        </authorList>
    </citation>
    <scope>NUCLEOTIDE SEQUENCE [LARGE SCALE GENOMIC DNA]</scope>
    <source>
        <strain evidence="4">KCTC 42875</strain>
    </source>
</reference>
<dbReference type="SUPFAM" id="SSF51197">
    <property type="entry name" value="Clavaminate synthase-like"/>
    <property type="match status" value="1"/>
</dbReference>
<evidence type="ECO:0000313" key="4">
    <source>
        <dbReference type="Proteomes" id="UP001595740"/>
    </source>
</evidence>
<protein>
    <submittedName>
        <fullName evidence="3">Aspartyl/asparaginyl beta-hydroxylase domain-containing protein</fullName>
    </submittedName>
</protein>
<dbReference type="EMBL" id="JBHRXK010000003">
    <property type="protein sequence ID" value="MFC3550957.1"/>
    <property type="molecule type" value="Genomic_DNA"/>
</dbReference>
<evidence type="ECO:0000259" key="2">
    <source>
        <dbReference type="Pfam" id="PF05118"/>
    </source>
</evidence>
<comment type="caution">
    <text evidence="3">The sequence shown here is derived from an EMBL/GenBank/DDBJ whole genome shotgun (WGS) entry which is preliminary data.</text>
</comment>
<evidence type="ECO:0000313" key="3">
    <source>
        <dbReference type="EMBL" id="MFC3550957.1"/>
    </source>
</evidence>
<keyword evidence="1" id="KW-0802">TPR repeat</keyword>
<evidence type="ECO:0000256" key="1">
    <source>
        <dbReference type="PROSITE-ProRule" id="PRU00339"/>
    </source>
</evidence>
<dbReference type="Proteomes" id="UP001595740">
    <property type="component" value="Unassembled WGS sequence"/>
</dbReference>
<gene>
    <name evidence="3" type="ORF">ACFOLC_07985</name>
</gene>
<dbReference type="InterPro" id="IPR019734">
    <property type="entry name" value="TPR_rpt"/>
</dbReference>
<dbReference type="PANTHER" id="PTHR12366:SF29">
    <property type="entry name" value="ASPARTYL BETA-HYDROXYLASE, ISOFORM L"/>
    <property type="match status" value="1"/>
</dbReference>
<dbReference type="Pfam" id="PF05118">
    <property type="entry name" value="Asp_Arg_Hydrox"/>
    <property type="match status" value="1"/>
</dbReference>
<dbReference type="RefSeq" id="WP_386758716.1">
    <property type="nucleotide sequence ID" value="NZ_JBHRXK010000003.1"/>
</dbReference>
<feature type="repeat" description="TPR" evidence="1">
    <location>
        <begin position="43"/>
        <end position="76"/>
    </location>
</feature>
<dbReference type="InterPro" id="IPR007803">
    <property type="entry name" value="Asp/Arg/Pro-Hydrxlase"/>
</dbReference>
<keyword evidence="4" id="KW-1185">Reference proteome</keyword>
<dbReference type="InterPro" id="IPR039038">
    <property type="entry name" value="ASPH"/>
</dbReference>
<proteinExistence type="predicted"/>
<dbReference type="PANTHER" id="PTHR12366">
    <property type="entry name" value="ASPARTYL/ASPARAGINYL BETA-HYDROXYLASE"/>
    <property type="match status" value="1"/>
</dbReference>
<dbReference type="PROSITE" id="PS50005">
    <property type="entry name" value="TPR"/>
    <property type="match status" value="1"/>
</dbReference>
<name>A0ABV7RQQ9_9GAMM</name>
<organism evidence="3 4">
    <name type="scientific">Lysobacter cavernae</name>
    <dbReference type="NCBI Taxonomy" id="1685901"/>
    <lineage>
        <taxon>Bacteria</taxon>
        <taxon>Pseudomonadati</taxon>
        <taxon>Pseudomonadota</taxon>
        <taxon>Gammaproteobacteria</taxon>
        <taxon>Lysobacterales</taxon>
        <taxon>Lysobacteraceae</taxon>
        <taxon>Lysobacter</taxon>
    </lineage>
</organism>